<dbReference type="GeneID" id="92051536"/>
<keyword evidence="2" id="KW-1185">Reference proteome</keyword>
<dbReference type="EMBL" id="JAQQWN010000010">
    <property type="protein sequence ID" value="KAK8062065.1"/>
    <property type="molecule type" value="Genomic_DNA"/>
</dbReference>
<reference evidence="1 2" key="1">
    <citation type="submission" date="2023-01" db="EMBL/GenBank/DDBJ databases">
        <title>Analysis of 21 Apiospora genomes using comparative genomics revels a genus with tremendous synthesis potential of carbohydrate active enzymes and secondary metabolites.</title>
        <authorList>
            <person name="Sorensen T."/>
        </authorList>
    </citation>
    <scope>NUCLEOTIDE SEQUENCE [LARGE SCALE GENOMIC DNA]</scope>
    <source>
        <strain evidence="1 2">CBS 114990</strain>
    </source>
</reference>
<sequence length="76" mass="8640">MSSLVNPHRAKRGFPALQAMLEDFEAEMDYGGMWYPKLFWAYFLGPRGGLDDFSIHQVWREALDPSLFVSISLATG</sequence>
<evidence type="ECO:0000313" key="1">
    <source>
        <dbReference type="EMBL" id="KAK8062065.1"/>
    </source>
</evidence>
<organism evidence="1 2">
    <name type="scientific">Apiospora hydei</name>
    <dbReference type="NCBI Taxonomy" id="1337664"/>
    <lineage>
        <taxon>Eukaryota</taxon>
        <taxon>Fungi</taxon>
        <taxon>Dikarya</taxon>
        <taxon>Ascomycota</taxon>
        <taxon>Pezizomycotina</taxon>
        <taxon>Sordariomycetes</taxon>
        <taxon>Xylariomycetidae</taxon>
        <taxon>Amphisphaeriales</taxon>
        <taxon>Apiosporaceae</taxon>
        <taxon>Apiospora</taxon>
    </lineage>
</organism>
<name>A0ABR1UT07_9PEZI</name>
<accession>A0ABR1UT07</accession>
<evidence type="ECO:0000313" key="2">
    <source>
        <dbReference type="Proteomes" id="UP001433268"/>
    </source>
</evidence>
<gene>
    <name evidence="1" type="ORF">PG997_014162</name>
</gene>
<dbReference type="Proteomes" id="UP001433268">
    <property type="component" value="Unassembled WGS sequence"/>
</dbReference>
<dbReference type="RefSeq" id="XP_066660664.1">
    <property type="nucleotide sequence ID" value="XM_066818476.1"/>
</dbReference>
<comment type="caution">
    <text evidence="1">The sequence shown here is derived from an EMBL/GenBank/DDBJ whole genome shotgun (WGS) entry which is preliminary data.</text>
</comment>
<proteinExistence type="predicted"/>
<protein>
    <submittedName>
        <fullName evidence="1">Uncharacterized protein</fullName>
    </submittedName>
</protein>